<keyword evidence="1" id="KW-0812">Transmembrane</keyword>
<feature type="transmembrane region" description="Helical" evidence="1">
    <location>
        <begin position="21"/>
        <end position="51"/>
    </location>
</feature>
<keyword evidence="1" id="KW-0472">Membrane</keyword>
<accession>A0ABT1SNU7</accession>
<organism evidence="2 3">
    <name type="scientific">Megasphaera massiliensis</name>
    <dbReference type="NCBI Taxonomy" id="1232428"/>
    <lineage>
        <taxon>Bacteria</taxon>
        <taxon>Bacillati</taxon>
        <taxon>Bacillota</taxon>
        <taxon>Negativicutes</taxon>
        <taxon>Veillonellales</taxon>
        <taxon>Veillonellaceae</taxon>
        <taxon>Megasphaera</taxon>
    </lineage>
</organism>
<feature type="transmembrane region" description="Helical" evidence="1">
    <location>
        <begin position="57"/>
        <end position="77"/>
    </location>
</feature>
<sequence>MSHHHQSSSLLESFISLFIEILSALSLSLLTLLIAVPLLGFIIYLCCALLFPASWAFPITAAFMVCLLLATALFSWYDT</sequence>
<keyword evidence="1" id="KW-1133">Transmembrane helix</keyword>
<dbReference type="Proteomes" id="UP001206692">
    <property type="component" value="Unassembled WGS sequence"/>
</dbReference>
<dbReference type="RefSeq" id="WP_062412866.1">
    <property type="nucleotide sequence ID" value="NZ_JAJCIO010000001.1"/>
</dbReference>
<keyword evidence="3" id="KW-1185">Reference proteome</keyword>
<comment type="caution">
    <text evidence="2">The sequence shown here is derived from an EMBL/GenBank/DDBJ whole genome shotgun (WGS) entry which is preliminary data.</text>
</comment>
<protein>
    <submittedName>
        <fullName evidence="2">Uncharacterized protein</fullName>
    </submittedName>
</protein>
<gene>
    <name evidence="2" type="ORF">NE675_00550</name>
</gene>
<evidence type="ECO:0000313" key="3">
    <source>
        <dbReference type="Proteomes" id="UP001206692"/>
    </source>
</evidence>
<evidence type="ECO:0000256" key="1">
    <source>
        <dbReference type="SAM" id="Phobius"/>
    </source>
</evidence>
<evidence type="ECO:0000313" key="2">
    <source>
        <dbReference type="EMBL" id="MCQ5341527.1"/>
    </source>
</evidence>
<reference evidence="2 3" key="1">
    <citation type="submission" date="2022-06" db="EMBL/GenBank/DDBJ databases">
        <title>Isolation of gut microbiota from human fecal samples.</title>
        <authorList>
            <person name="Pamer E.G."/>
            <person name="Barat B."/>
            <person name="Waligurski E."/>
            <person name="Medina S."/>
            <person name="Paddock L."/>
            <person name="Mostad J."/>
        </authorList>
    </citation>
    <scope>NUCLEOTIDE SEQUENCE [LARGE SCALE GENOMIC DNA]</scope>
    <source>
        <strain evidence="2 3">DFI.1.1</strain>
    </source>
</reference>
<name>A0ABT1SNU7_9FIRM</name>
<dbReference type="EMBL" id="JANGEW010000001">
    <property type="protein sequence ID" value="MCQ5341527.1"/>
    <property type="molecule type" value="Genomic_DNA"/>
</dbReference>
<proteinExistence type="predicted"/>